<dbReference type="KEGG" id="gph:GEMMAAP_09325"/>
<evidence type="ECO:0000256" key="4">
    <source>
        <dbReference type="ARBA" id="ARBA00022272"/>
    </source>
</evidence>
<feature type="domain" description="N-(5'phosphoribosyl) anthranilate isomerase (PRAI)" evidence="10">
    <location>
        <begin position="12"/>
        <end position="218"/>
    </location>
</feature>
<dbReference type="HAMAP" id="MF_00135">
    <property type="entry name" value="PRAI"/>
    <property type="match status" value="1"/>
</dbReference>
<organism evidence="11 12">
    <name type="scientific">Gemmatimonas phototrophica</name>
    <dbReference type="NCBI Taxonomy" id="1379270"/>
    <lineage>
        <taxon>Bacteria</taxon>
        <taxon>Pseudomonadati</taxon>
        <taxon>Gemmatimonadota</taxon>
        <taxon>Gemmatimonadia</taxon>
        <taxon>Gemmatimonadales</taxon>
        <taxon>Gemmatimonadaceae</taxon>
        <taxon>Gemmatimonas</taxon>
    </lineage>
</organism>
<evidence type="ECO:0000256" key="9">
    <source>
        <dbReference type="HAMAP-Rule" id="MF_00135"/>
    </source>
</evidence>
<dbReference type="RefSeq" id="WP_026850755.1">
    <property type="nucleotide sequence ID" value="NZ_CP011454.1"/>
</dbReference>
<dbReference type="PANTHER" id="PTHR42894">
    <property type="entry name" value="N-(5'-PHOSPHORIBOSYL)ANTHRANILATE ISOMERASE"/>
    <property type="match status" value="1"/>
</dbReference>
<accession>A0A143BK66</accession>
<dbReference type="InterPro" id="IPR013785">
    <property type="entry name" value="Aldolase_TIM"/>
</dbReference>
<dbReference type="InterPro" id="IPR044643">
    <property type="entry name" value="TrpF_fam"/>
</dbReference>
<protein>
    <recommendedName>
        <fullName evidence="4 9">N-(5'-phosphoribosyl)anthranilate isomerase</fullName>
        <shortName evidence="9">PRAI</shortName>
        <ecNumber evidence="3 9">5.3.1.24</ecNumber>
    </recommendedName>
</protein>
<reference evidence="11 12" key="2">
    <citation type="journal article" date="2016" name="Environ. Microbiol. Rep.">
        <title>Metagenomic evidence for the presence of phototrophic Gemmatimonadetes bacteria in diverse environments.</title>
        <authorList>
            <person name="Zeng Y."/>
            <person name="Baumbach J."/>
            <person name="Barbosa E.G."/>
            <person name="Azevedo V."/>
            <person name="Zhang C."/>
            <person name="Koblizek M."/>
        </authorList>
    </citation>
    <scope>NUCLEOTIDE SEQUENCE [LARGE SCALE GENOMIC DNA]</scope>
    <source>
        <strain evidence="11 12">AP64</strain>
    </source>
</reference>
<evidence type="ECO:0000256" key="1">
    <source>
        <dbReference type="ARBA" id="ARBA00001164"/>
    </source>
</evidence>
<evidence type="ECO:0000256" key="3">
    <source>
        <dbReference type="ARBA" id="ARBA00012572"/>
    </source>
</evidence>
<dbReference type="CDD" id="cd00405">
    <property type="entry name" value="PRAI"/>
    <property type="match status" value="1"/>
</dbReference>
<keyword evidence="5 9" id="KW-0028">Amino-acid biosynthesis</keyword>
<keyword evidence="8 9" id="KW-0413">Isomerase</keyword>
<evidence type="ECO:0000256" key="6">
    <source>
        <dbReference type="ARBA" id="ARBA00022822"/>
    </source>
</evidence>
<reference evidence="11 12" key="1">
    <citation type="journal article" date="2014" name="Proc. Natl. Acad. Sci. U.S.A.">
        <title>Functional type 2 photosynthetic reaction centers found in the rare bacterial phylum Gemmatimonadetes.</title>
        <authorList>
            <person name="Zeng Y."/>
            <person name="Feng F."/>
            <person name="Medova H."/>
            <person name="Dean J."/>
            <person name="Koblizek M."/>
        </authorList>
    </citation>
    <scope>NUCLEOTIDE SEQUENCE [LARGE SCALE GENOMIC DNA]</scope>
    <source>
        <strain evidence="11 12">AP64</strain>
    </source>
</reference>
<proteinExistence type="inferred from homology"/>
<dbReference type="GO" id="GO:0000162">
    <property type="term" value="P:L-tryptophan biosynthetic process"/>
    <property type="evidence" value="ECO:0007669"/>
    <property type="project" value="UniProtKB-UniRule"/>
</dbReference>
<name>A0A143BK66_9BACT</name>
<evidence type="ECO:0000256" key="5">
    <source>
        <dbReference type="ARBA" id="ARBA00022605"/>
    </source>
</evidence>
<dbReference type="PANTHER" id="PTHR42894:SF1">
    <property type="entry name" value="N-(5'-PHOSPHORIBOSYL)ANTHRANILATE ISOMERASE"/>
    <property type="match status" value="1"/>
</dbReference>
<dbReference type="eggNOG" id="COG0135">
    <property type="taxonomic scope" value="Bacteria"/>
</dbReference>
<comment type="catalytic activity">
    <reaction evidence="1 9">
        <text>N-(5-phospho-beta-D-ribosyl)anthranilate = 1-(2-carboxyphenylamino)-1-deoxy-D-ribulose 5-phosphate</text>
        <dbReference type="Rhea" id="RHEA:21540"/>
        <dbReference type="ChEBI" id="CHEBI:18277"/>
        <dbReference type="ChEBI" id="CHEBI:58613"/>
        <dbReference type="EC" id="5.3.1.24"/>
    </reaction>
</comment>
<dbReference type="AlphaFoldDB" id="A0A143BK66"/>
<evidence type="ECO:0000313" key="12">
    <source>
        <dbReference type="Proteomes" id="UP000076404"/>
    </source>
</evidence>
<dbReference type="OrthoDB" id="9796196at2"/>
<keyword evidence="12" id="KW-1185">Reference proteome</keyword>
<comment type="similarity">
    <text evidence="9">Belongs to the TrpF family.</text>
</comment>
<dbReference type="InterPro" id="IPR011060">
    <property type="entry name" value="RibuloseP-bd_barrel"/>
</dbReference>
<dbReference type="UniPathway" id="UPA00035">
    <property type="reaction ID" value="UER00042"/>
</dbReference>
<dbReference type="Pfam" id="PF00697">
    <property type="entry name" value="PRAI"/>
    <property type="match status" value="1"/>
</dbReference>
<sequence length="228" mass="23631">MVSGAFPSSPAIKICGLTRPADAADAERLGASFLGGILAGGPRLLSLDAARVVLGPRRHTVRRVAVFGEQKVEEIRVIAQELDLDVIQLHGTQTVDEVAHLAQITARTVWPVLRVAGSTLPGHAVALARATGYLVLDAHVVGQLGGTGVALDWSGLRAAVEALRQQVPLVQLILAGGLRPANVAQAIQLLSPQVVDVSSGVEAAPGVKDPALVQQFVTAVRGAAETQQ</sequence>
<dbReference type="EMBL" id="CP011454">
    <property type="protein sequence ID" value="AMW04975.1"/>
    <property type="molecule type" value="Genomic_DNA"/>
</dbReference>
<keyword evidence="6 9" id="KW-0822">Tryptophan biosynthesis</keyword>
<dbReference type="EC" id="5.3.1.24" evidence="3 9"/>
<dbReference type="STRING" id="1379270.GEMMAAP_09325"/>
<gene>
    <name evidence="9" type="primary">trpF</name>
    <name evidence="11" type="ORF">GEMMAAP_09325</name>
</gene>
<evidence type="ECO:0000256" key="7">
    <source>
        <dbReference type="ARBA" id="ARBA00023141"/>
    </source>
</evidence>
<evidence type="ECO:0000256" key="2">
    <source>
        <dbReference type="ARBA" id="ARBA00004664"/>
    </source>
</evidence>
<evidence type="ECO:0000256" key="8">
    <source>
        <dbReference type="ARBA" id="ARBA00023235"/>
    </source>
</evidence>
<dbReference type="Gene3D" id="3.20.20.70">
    <property type="entry name" value="Aldolase class I"/>
    <property type="match status" value="1"/>
</dbReference>
<dbReference type="Proteomes" id="UP000076404">
    <property type="component" value="Chromosome"/>
</dbReference>
<dbReference type="SUPFAM" id="SSF51366">
    <property type="entry name" value="Ribulose-phoshate binding barrel"/>
    <property type="match status" value="1"/>
</dbReference>
<evidence type="ECO:0000313" key="11">
    <source>
        <dbReference type="EMBL" id="AMW04975.1"/>
    </source>
</evidence>
<keyword evidence="7 9" id="KW-0057">Aromatic amino acid biosynthesis</keyword>
<evidence type="ECO:0000259" key="10">
    <source>
        <dbReference type="Pfam" id="PF00697"/>
    </source>
</evidence>
<comment type="pathway">
    <text evidence="2 9">Amino-acid biosynthesis; L-tryptophan biosynthesis; L-tryptophan from chorismate: step 3/5.</text>
</comment>
<dbReference type="GO" id="GO:0004640">
    <property type="term" value="F:phosphoribosylanthranilate isomerase activity"/>
    <property type="evidence" value="ECO:0007669"/>
    <property type="project" value="UniProtKB-UniRule"/>
</dbReference>
<dbReference type="InterPro" id="IPR001240">
    <property type="entry name" value="PRAI_dom"/>
</dbReference>